<keyword evidence="2" id="KW-1185">Reference proteome</keyword>
<dbReference type="EMBL" id="OOIL02000148">
    <property type="protein sequence ID" value="VFQ61187.1"/>
    <property type="molecule type" value="Genomic_DNA"/>
</dbReference>
<organism evidence="1 2">
    <name type="scientific">Cuscuta campestris</name>
    <dbReference type="NCBI Taxonomy" id="132261"/>
    <lineage>
        <taxon>Eukaryota</taxon>
        <taxon>Viridiplantae</taxon>
        <taxon>Streptophyta</taxon>
        <taxon>Embryophyta</taxon>
        <taxon>Tracheophyta</taxon>
        <taxon>Spermatophyta</taxon>
        <taxon>Magnoliopsida</taxon>
        <taxon>eudicotyledons</taxon>
        <taxon>Gunneridae</taxon>
        <taxon>Pentapetalae</taxon>
        <taxon>asterids</taxon>
        <taxon>lamiids</taxon>
        <taxon>Solanales</taxon>
        <taxon>Convolvulaceae</taxon>
        <taxon>Cuscuteae</taxon>
        <taxon>Cuscuta</taxon>
        <taxon>Cuscuta subgen. Grammica</taxon>
        <taxon>Cuscuta sect. Cleistogrammica</taxon>
    </lineage>
</organism>
<reference evidence="1 2" key="1">
    <citation type="submission" date="2018-04" db="EMBL/GenBank/DDBJ databases">
        <authorList>
            <person name="Vogel A."/>
        </authorList>
    </citation>
    <scope>NUCLEOTIDE SEQUENCE [LARGE SCALE GENOMIC DNA]</scope>
</reference>
<evidence type="ECO:0000313" key="2">
    <source>
        <dbReference type="Proteomes" id="UP000595140"/>
    </source>
</evidence>
<accession>A0A484KD72</accession>
<dbReference type="AlphaFoldDB" id="A0A484KD72"/>
<name>A0A484KD72_9ASTE</name>
<dbReference type="Proteomes" id="UP000595140">
    <property type="component" value="Unassembled WGS sequence"/>
</dbReference>
<protein>
    <submittedName>
        <fullName evidence="1">Uncharacterized protein</fullName>
    </submittedName>
</protein>
<evidence type="ECO:0000313" key="1">
    <source>
        <dbReference type="EMBL" id="VFQ61187.1"/>
    </source>
</evidence>
<sequence>MSFGGVNLRRKSVLQCEPLQNSSSPVTCTASPLSNITNVIVTTPFDRLPSTPLTHANSSSLNSKIRDTSLLKSCVTQDNVGEQWIFFEDDDDASDVYTRESIRESKFLAWMKANEKYPLAKTLTYAEFPQKFVWKADQNMFGKNVGNSWR</sequence>
<gene>
    <name evidence="1" type="ORF">CCAM_LOCUS2963</name>
</gene>
<proteinExistence type="predicted"/>